<evidence type="ECO:0000256" key="2">
    <source>
        <dbReference type="RuleBase" id="RU004168"/>
    </source>
</evidence>
<proteinExistence type="inferred from homology"/>
<dbReference type="PROSITE" id="PS51160">
    <property type="entry name" value="ACYLPHOSPHATASE_3"/>
    <property type="match status" value="1"/>
</dbReference>
<dbReference type="Pfam" id="PF00708">
    <property type="entry name" value="Acylphosphatase"/>
    <property type="match status" value="1"/>
</dbReference>
<evidence type="ECO:0000313" key="4">
    <source>
        <dbReference type="EMBL" id="GJM62891.1"/>
    </source>
</evidence>
<dbReference type="SUPFAM" id="SSF54975">
    <property type="entry name" value="Acylphosphatase/BLUF domain-like"/>
    <property type="match status" value="1"/>
</dbReference>
<evidence type="ECO:0000313" key="5">
    <source>
        <dbReference type="Proteomes" id="UP001310022"/>
    </source>
</evidence>
<evidence type="ECO:0000256" key="1">
    <source>
        <dbReference type="PROSITE-ProRule" id="PRU00520"/>
    </source>
</evidence>
<feature type="domain" description="Acylphosphatase-like" evidence="3">
    <location>
        <begin position="1"/>
        <end position="85"/>
    </location>
</feature>
<sequence length="85" mass="9674">MKVILTGSFTNTGILFHCLKQLSATSIKGFGEEISDEKIELHLSGPQAEVEKFMRWCKSGEHHLPISSVEVFPSEEEFQEEFFII</sequence>
<dbReference type="AlphaFoldDB" id="A0AAN5AN03"/>
<gene>
    <name evidence="4" type="ORF">PEDI_34430</name>
</gene>
<comment type="similarity">
    <text evidence="2">Belongs to the acylphosphatase family.</text>
</comment>
<dbReference type="Proteomes" id="UP001310022">
    <property type="component" value="Unassembled WGS sequence"/>
</dbReference>
<comment type="caution">
    <text evidence="4">The sequence shown here is derived from an EMBL/GenBank/DDBJ whole genome shotgun (WGS) entry which is preliminary data.</text>
</comment>
<accession>A0AAN5AN03</accession>
<reference evidence="4 5" key="1">
    <citation type="submission" date="2021-12" db="EMBL/GenBank/DDBJ databases">
        <title>Genome sequencing of bacteria with rrn-lacking chromosome and rrn-plasmid.</title>
        <authorList>
            <person name="Anda M."/>
            <person name="Iwasaki W."/>
        </authorList>
    </citation>
    <scope>NUCLEOTIDE SEQUENCE [LARGE SCALE GENOMIC DNA]</scope>
    <source>
        <strain evidence="4 5">NBRC 15940</strain>
    </source>
</reference>
<protein>
    <recommendedName>
        <fullName evidence="3">Acylphosphatase-like domain-containing protein</fullName>
    </recommendedName>
</protein>
<name>A0AAN5AN03_9BACT</name>
<comment type="caution">
    <text evidence="1">Lacks conserved residue(s) required for the propagation of feature annotation.</text>
</comment>
<dbReference type="EMBL" id="BQKE01000002">
    <property type="protein sequence ID" value="GJM62891.1"/>
    <property type="molecule type" value="Genomic_DNA"/>
</dbReference>
<organism evidence="4 5">
    <name type="scientific">Persicobacter diffluens</name>
    <dbReference type="NCBI Taxonomy" id="981"/>
    <lineage>
        <taxon>Bacteria</taxon>
        <taxon>Pseudomonadati</taxon>
        <taxon>Bacteroidota</taxon>
        <taxon>Cytophagia</taxon>
        <taxon>Cytophagales</taxon>
        <taxon>Persicobacteraceae</taxon>
        <taxon>Persicobacter</taxon>
    </lineage>
</organism>
<dbReference type="Gene3D" id="3.30.70.100">
    <property type="match status" value="1"/>
</dbReference>
<dbReference type="InterPro" id="IPR001792">
    <property type="entry name" value="Acylphosphatase-like_dom"/>
</dbReference>
<dbReference type="RefSeq" id="WP_338238119.1">
    <property type="nucleotide sequence ID" value="NZ_BQKE01000002.1"/>
</dbReference>
<dbReference type="InterPro" id="IPR036046">
    <property type="entry name" value="Acylphosphatase-like_dom_sf"/>
</dbReference>
<keyword evidence="5" id="KW-1185">Reference proteome</keyword>
<evidence type="ECO:0000259" key="3">
    <source>
        <dbReference type="PROSITE" id="PS51160"/>
    </source>
</evidence>